<evidence type="ECO:0000256" key="2">
    <source>
        <dbReference type="SAM" id="Coils"/>
    </source>
</evidence>
<feature type="coiled-coil region" evidence="2">
    <location>
        <begin position="208"/>
        <end position="242"/>
    </location>
</feature>
<keyword evidence="2" id="KW-0175">Coiled coil</keyword>
<name>A0A8K0Y1E5_9RHOB</name>
<evidence type="ECO:0000256" key="1">
    <source>
        <dbReference type="ARBA" id="ARBA00004196"/>
    </source>
</evidence>
<dbReference type="AlphaFoldDB" id="A0A8K0Y1E5"/>
<dbReference type="GO" id="GO:0030313">
    <property type="term" value="C:cell envelope"/>
    <property type="evidence" value="ECO:0007669"/>
    <property type="project" value="UniProtKB-SubCell"/>
</dbReference>
<dbReference type="EMBL" id="JAESVN010000008">
    <property type="protein sequence ID" value="MBL4918781.1"/>
    <property type="molecule type" value="Genomic_DNA"/>
</dbReference>
<organism evidence="3 4">
    <name type="scientific">Szabonella alba</name>
    <dbReference type="NCBI Taxonomy" id="2804194"/>
    <lineage>
        <taxon>Bacteria</taxon>
        <taxon>Pseudomonadati</taxon>
        <taxon>Pseudomonadota</taxon>
        <taxon>Alphaproteobacteria</taxon>
        <taxon>Rhodobacterales</taxon>
        <taxon>Paracoccaceae</taxon>
        <taxon>Szabonella</taxon>
    </lineage>
</organism>
<accession>A0A8K0Y1E5</accession>
<comment type="caution">
    <text evidence="3">The sequence shown here is derived from an EMBL/GenBank/DDBJ whole genome shotgun (WGS) entry which is preliminary data.</text>
</comment>
<comment type="subcellular location">
    <subcellularLocation>
        <location evidence="1">Cell envelope</location>
    </subcellularLocation>
</comment>
<evidence type="ECO:0000313" key="3">
    <source>
        <dbReference type="EMBL" id="MBL4918781.1"/>
    </source>
</evidence>
<dbReference type="InterPro" id="IPR050739">
    <property type="entry name" value="MFP"/>
</dbReference>
<dbReference type="PANTHER" id="PTHR30386:SF19">
    <property type="entry name" value="MULTIDRUG EXPORT PROTEIN EMRA-RELATED"/>
    <property type="match status" value="1"/>
</dbReference>
<dbReference type="Gene3D" id="2.40.30.170">
    <property type="match status" value="1"/>
</dbReference>
<dbReference type="Proteomes" id="UP000648908">
    <property type="component" value="Unassembled WGS sequence"/>
</dbReference>
<gene>
    <name evidence="3" type="ORF">JL811_16270</name>
</gene>
<dbReference type="PANTHER" id="PTHR30386">
    <property type="entry name" value="MEMBRANE FUSION SUBUNIT OF EMRAB-TOLC MULTIDRUG EFFLUX PUMP"/>
    <property type="match status" value="1"/>
</dbReference>
<protein>
    <submittedName>
        <fullName evidence="3">HlyD family efflux transporter periplasmic adaptor subunit</fullName>
    </submittedName>
</protein>
<keyword evidence="4" id="KW-1185">Reference proteome</keyword>
<evidence type="ECO:0000313" key="4">
    <source>
        <dbReference type="Proteomes" id="UP000648908"/>
    </source>
</evidence>
<reference evidence="3" key="1">
    <citation type="submission" date="2021-01" db="EMBL/GenBank/DDBJ databases">
        <title>Tabrizicola alba sp. nov. a motile alkaliphilic bacterium isolated from a soda lake.</title>
        <authorList>
            <person name="Szuroczki S."/>
            <person name="Abbaszade G."/>
            <person name="Schumann P."/>
            <person name="Toth E."/>
        </authorList>
    </citation>
    <scope>NUCLEOTIDE SEQUENCE</scope>
    <source>
        <strain evidence="3">DMG-N-6</strain>
    </source>
</reference>
<sequence length="387" mass="42041">MRYSRLLIGLALIFVALWVIVGEQMSGASANAVVNAPLSTLRAPVAGQITLQDRPLGSAVRRQEELATVVDPLVDSIRVNDLAMEQGFATAEVDALTARIAALDPRIESLSTRRDAFEAKRIAEIDARLSHTRERLQLLQEGVGAGAPLTRPLDQDQATEASDPRSTDIAINLAQERVAVLQIELDAAVAGVFLGDGYNDAPYSEQRRTELATERDRLTVDLAQAEARLAAVSARLEQERLRLNLLSGAALEATANGQLWEVLAADGETVQRGQDVLRLADCDRVIVTLSVSENVYNRLKIGDGAAFRLSGDGRNFDGTIIRMAGSGAATVYENLAVAPSQRHLERFDVALLVPALRNEADLRCSIGRTGRAFFEARPLDVLRGWWN</sequence>
<proteinExistence type="predicted"/>